<feature type="transmembrane region" description="Helical" evidence="1">
    <location>
        <begin position="108"/>
        <end position="127"/>
    </location>
</feature>
<dbReference type="EMBL" id="JAPFFF010000040">
    <property type="protein sequence ID" value="KAK8841802.1"/>
    <property type="molecule type" value="Genomic_DNA"/>
</dbReference>
<proteinExistence type="predicted"/>
<comment type="caution">
    <text evidence="2">The sequence shown here is derived from an EMBL/GenBank/DDBJ whole genome shotgun (WGS) entry which is preliminary data.</text>
</comment>
<reference evidence="2 3" key="1">
    <citation type="submission" date="2024-04" db="EMBL/GenBank/DDBJ databases">
        <title>Tritrichomonas musculus Genome.</title>
        <authorList>
            <person name="Alves-Ferreira E."/>
            <person name="Grigg M."/>
            <person name="Lorenzi H."/>
            <person name="Galac M."/>
        </authorList>
    </citation>
    <scope>NUCLEOTIDE SEQUENCE [LARGE SCALE GENOMIC DNA]</scope>
    <source>
        <strain evidence="2 3">EAF2021</strain>
    </source>
</reference>
<keyword evidence="1" id="KW-0472">Membrane</keyword>
<evidence type="ECO:0000256" key="1">
    <source>
        <dbReference type="SAM" id="Phobius"/>
    </source>
</evidence>
<gene>
    <name evidence="2" type="ORF">M9Y10_026751</name>
</gene>
<dbReference type="Proteomes" id="UP001470230">
    <property type="component" value="Unassembled WGS sequence"/>
</dbReference>
<keyword evidence="1" id="KW-0812">Transmembrane</keyword>
<evidence type="ECO:0000313" key="2">
    <source>
        <dbReference type="EMBL" id="KAK8841802.1"/>
    </source>
</evidence>
<evidence type="ECO:0008006" key="4">
    <source>
        <dbReference type="Google" id="ProtNLM"/>
    </source>
</evidence>
<organism evidence="2 3">
    <name type="scientific">Tritrichomonas musculus</name>
    <dbReference type="NCBI Taxonomy" id="1915356"/>
    <lineage>
        <taxon>Eukaryota</taxon>
        <taxon>Metamonada</taxon>
        <taxon>Parabasalia</taxon>
        <taxon>Tritrichomonadida</taxon>
        <taxon>Tritrichomonadidae</taxon>
        <taxon>Tritrichomonas</taxon>
    </lineage>
</organism>
<keyword evidence="3" id="KW-1185">Reference proteome</keyword>
<accession>A0ABR2H8A9</accession>
<evidence type="ECO:0000313" key="3">
    <source>
        <dbReference type="Proteomes" id="UP001470230"/>
    </source>
</evidence>
<keyword evidence="1" id="KW-1133">Transmembrane helix</keyword>
<protein>
    <recommendedName>
        <fullName evidence="4">Exostosin GT47 domain-containing protein</fullName>
    </recommendedName>
</protein>
<name>A0ABR2H8A9_9EUKA</name>
<sequence length="494" mass="57716">MEQIHTFFTEKEKLLSSYDTDNHLFNESLKVKEDGDYIVFYCGQEDCPFKITYMFQDYDDNKEGYYLVSMDTCLEHLDNCPNSPSNSNTGSPANLSGKDNQKCSSKKLFIFQLILFIMLFLLLIFSIRHQNKIIEKNRAVSKLTDPKPNISASSKNALVENALECLKINNTGFITDDFLRQKERERVHSFILQNQFANVTRGQRYSCYAGYCGPWIEDYWCLDFIKLPISEFGVFVPIFCPWYLNNKKAGRVIKYVKFLRRLKAFLNSSFLYFTVSKSIMGVEETTEHCIPPNVFVVNQGGKGHMALFAHLLDLKPEADLNQNTFKYDVIFLGREKTHYQRKIINDRIRNTSDLSFYSGLSDDWKKMFSQSKAILCPRGYGRTTSRVIESLQLGYIPIYVYDDVIYLEYYNSIKWEEIGFIARIDRVSGVDESDKIIDFIRSLTPEKVRRMRTKIKSMYNTHFTTQASMRQIKLFLKYGFARSDLRCSEKLDWA</sequence>